<name>A0A1B1KFB9_RHOOP</name>
<dbReference type="PANTHER" id="PTHR33778">
    <property type="entry name" value="PROTEIN MGTC"/>
    <property type="match status" value="1"/>
</dbReference>
<evidence type="ECO:0000256" key="6">
    <source>
        <dbReference type="ARBA" id="ARBA00023136"/>
    </source>
</evidence>
<dbReference type="AlphaFoldDB" id="A0A1B1KFB9"/>
<dbReference type="Pfam" id="PF02308">
    <property type="entry name" value="MgtC"/>
    <property type="match status" value="1"/>
</dbReference>
<evidence type="ECO:0000313" key="9">
    <source>
        <dbReference type="EMBL" id="ANS31313.1"/>
    </source>
</evidence>
<evidence type="ECO:0000256" key="3">
    <source>
        <dbReference type="ARBA" id="ARBA00022475"/>
    </source>
</evidence>
<evidence type="ECO:0000256" key="4">
    <source>
        <dbReference type="ARBA" id="ARBA00022692"/>
    </source>
</evidence>
<keyword evidence="5 7" id="KW-1133">Transmembrane helix</keyword>
<evidence type="ECO:0000256" key="1">
    <source>
        <dbReference type="ARBA" id="ARBA00004651"/>
    </source>
</evidence>
<gene>
    <name evidence="9" type="ORF">R1CP_33450</name>
</gene>
<dbReference type="Proteomes" id="UP000186108">
    <property type="component" value="Chromosome"/>
</dbReference>
<keyword evidence="4 7" id="KW-0812">Transmembrane</keyword>
<feature type="transmembrane region" description="Helical" evidence="7">
    <location>
        <begin position="34"/>
        <end position="51"/>
    </location>
</feature>
<dbReference type="PANTHER" id="PTHR33778:SF1">
    <property type="entry name" value="MAGNESIUM TRANSPORTER YHID-RELATED"/>
    <property type="match status" value="1"/>
</dbReference>
<keyword evidence="3" id="KW-1003">Cell membrane</keyword>
<organism evidence="9 10">
    <name type="scientific">Rhodococcus opacus</name>
    <name type="common">Nocardia opaca</name>
    <dbReference type="NCBI Taxonomy" id="37919"/>
    <lineage>
        <taxon>Bacteria</taxon>
        <taxon>Bacillati</taxon>
        <taxon>Actinomycetota</taxon>
        <taxon>Actinomycetes</taxon>
        <taxon>Mycobacteriales</taxon>
        <taxon>Nocardiaceae</taxon>
        <taxon>Rhodococcus</taxon>
    </lineage>
</organism>
<accession>A0A1B1KFB9</accession>
<proteinExistence type="inferred from homology"/>
<evidence type="ECO:0000256" key="2">
    <source>
        <dbReference type="ARBA" id="ARBA00009298"/>
    </source>
</evidence>
<dbReference type="RefSeq" id="WP_065492554.1">
    <property type="nucleotide sequence ID" value="NZ_CP009111.1"/>
</dbReference>
<dbReference type="EMBL" id="CP009111">
    <property type="protein sequence ID" value="ANS31313.1"/>
    <property type="molecule type" value="Genomic_DNA"/>
</dbReference>
<sequence length="133" mass="14037">MAGLQTMSAVSMGSALFVILGAYSLQGSADPSRVAAQIVTGVGFLGAGVIIKQGVSVTRFNTAAALWGDLGGRCLGVVRSHCRHRQHPVGNCFLHPLGQWMDRPFAVPRESASAVRCVHAALWAALVSRIRAR</sequence>
<dbReference type="PATRIC" id="fig|37919.13.peg.7026"/>
<keyword evidence="6 7" id="KW-0472">Membrane</keyword>
<evidence type="ECO:0000259" key="8">
    <source>
        <dbReference type="Pfam" id="PF02308"/>
    </source>
</evidence>
<feature type="domain" description="MgtC/SapB/SrpB/YhiD N-terminal" evidence="8">
    <location>
        <begin position="1"/>
        <end position="68"/>
    </location>
</feature>
<comment type="similarity">
    <text evidence="2">Belongs to the MgtC/SapB family.</text>
</comment>
<reference evidence="9 10" key="1">
    <citation type="submission" date="2014-07" db="EMBL/GenBank/DDBJ databases">
        <authorList>
            <person name="Zhang J.E."/>
            <person name="Yang H."/>
            <person name="Guo J."/>
            <person name="Deng Z."/>
            <person name="Luo H."/>
            <person name="Luo M."/>
            <person name="Zhao B."/>
        </authorList>
    </citation>
    <scope>NUCLEOTIDE SEQUENCE [LARGE SCALE GENOMIC DNA]</scope>
    <source>
        <strain evidence="9 10">1CP</strain>
    </source>
</reference>
<dbReference type="InterPro" id="IPR003416">
    <property type="entry name" value="MgtC/SapB/SrpB/YhiD_fam"/>
</dbReference>
<evidence type="ECO:0000256" key="7">
    <source>
        <dbReference type="SAM" id="Phobius"/>
    </source>
</evidence>
<dbReference type="InterPro" id="IPR049177">
    <property type="entry name" value="MgtC_SapB_SrpB_YhiD_N"/>
</dbReference>
<evidence type="ECO:0000313" key="10">
    <source>
        <dbReference type="Proteomes" id="UP000186108"/>
    </source>
</evidence>
<comment type="subcellular location">
    <subcellularLocation>
        <location evidence="1">Cell membrane</location>
        <topology evidence="1">Multi-pass membrane protein</topology>
    </subcellularLocation>
</comment>
<protein>
    <submittedName>
        <fullName evidence="9">Putative membrane protein</fullName>
    </submittedName>
</protein>
<dbReference type="GO" id="GO:0005886">
    <property type="term" value="C:plasma membrane"/>
    <property type="evidence" value="ECO:0007669"/>
    <property type="project" value="UniProtKB-SubCell"/>
</dbReference>
<dbReference type="PRINTS" id="PR01837">
    <property type="entry name" value="MGTCSAPBPROT"/>
</dbReference>
<evidence type="ECO:0000256" key="5">
    <source>
        <dbReference type="ARBA" id="ARBA00022989"/>
    </source>
</evidence>